<keyword evidence="1" id="KW-0812">Transmembrane</keyword>
<dbReference type="Proteomes" id="UP000764045">
    <property type="component" value="Unassembled WGS sequence"/>
</dbReference>
<keyword evidence="1" id="KW-1133">Transmembrane helix</keyword>
<feature type="transmembrane region" description="Helical" evidence="1">
    <location>
        <begin position="69"/>
        <end position="93"/>
    </location>
</feature>
<evidence type="ECO:0000313" key="2">
    <source>
        <dbReference type="EMBL" id="MBM6662918.1"/>
    </source>
</evidence>
<evidence type="ECO:0000313" key="3">
    <source>
        <dbReference type="Proteomes" id="UP000764045"/>
    </source>
</evidence>
<feature type="transmembrane region" description="Helical" evidence="1">
    <location>
        <begin position="39"/>
        <end position="57"/>
    </location>
</feature>
<dbReference type="RefSeq" id="WP_205111800.1">
    <property type="nucleotide sequence ID" value="NZ_CAWUJD010000001.1"/>
</dbReference>
<accession>A0A939B489</accession>
<keyword evidence="3" id="KW-1185">Reference proteome</keyword>
<reference evidence="2 3" key="1">
    <citation type="journal article" date="2021" name="Sci. Rep.">
        <title>The distribution of antibiotic resistance genes in chicken gut microbiota commensals.</title>
        <authorList>
            <person name="Juricova H."/>
            <person name="Matiasovicova J."/>
            <person name="Kubasova T."/>
            <person name="Cejkova D."/>
            <person name="Rychlik I."/>
        </authorList>
    </citation>
    <scope>NUCLEOTIDE SEQUENCE [LARGE SCALE GENOMIC DNA]</scope>
    <source>
        <strain evidence="2 3">An819</strain>
    </source>
</reference>
<protein>
    <submittedName>
        <fullName evidence="2">Uncharacterized protein</fullName>
    </submittedName>
</protein>
<dbReference type="AlphaFoldDB" id="A0A939B489"/>
<sequence length="286" mass="33094">MDRRYKMVQYMVWAQLVLLAIVAAFVCLTGEDVMWRWDLPFWFLSAGLLLGLLAWPISRGTEKPMVLKWWLRIDFLFSLAVALPVWFLTGLVFSSRRLCATYGDYVLYRQGGFMAKPCLHLGKKEGLLIRDLKHSIDEFGFDTDIECFRVDTLKGCWYGLGGRPSPTVWVCPLDSIRYQRHANEVMNLIDSLWQAQPLLTDKSYGTFVFPDDFSTLRYTCEFVDYTDSTTFFIDYSSVDSVTVEYYDSVHKRLSFPRDSVGMHGPREIREFVNSKIRNGQGVKAGR</sequence>
<proteinExistence type="predicted"/>
<organism evidence="2 3">
    <name type="scientific">Marseilla massiliensis</name>
    <dbReference type="NCBI Taxonomy" id="1841864"/>
    <lineage>
        <taxon>Bacteria</taxon>
        <taxon>Pseudomonadati</taxon>
        <taxon>Bacteroidota</taxon>
        <taxon>Bacteroidia</taxon>
        <taxon>Bacteroidales</taxon>
        <taxon>Prevotellaceae</taxon>
        <taxon>Marseilla</taxon>
    </lineage>
</organism>
<gene>
    <name evidence="2" type="ORF">H6B30_14405</name>
</gene>
<name>A0A939B489_9BACT</name>
<comment type="caution">
    <text evidence="2">The sequence shown here is derived from an EMBL/GenBank/DDBJ whole genome shotgun (WGS) entry which is preliminary data.</text>
</comment>
<dbReference type="EMBL" id="JACJJL010000034">
    <property type="protein sequence ID" value="MBM6662918.1"/>
    <property type="molecule type" value="Genomic_DNA"/>
</dbReference>
<keyword evidence="1" id="KW-0472">Membrane</keyword>
<evidence type="ECO:0000256" key="1">
    <source>
        <dbReference type="SAM" id="Phobius"/>
    </source>
</evidence>